<feature type="compositionally biased region" description="Polar residues" evidence="1">
    <location>
        <begin position="76"/>
        <end position="107"/>
    </location>
</feature>
<dbReference type="Proteomes" id="UP000660729">
    <property type="component" value="Unassembled WGS sequence"/>
</dbReference>
<organism evidence="3 4">
    <name type="scientific">Pseudocercospora fuligena</name>
    <dbReference type="NCBI Taxonomy" id="685502"/>
    <lineage>
        <taxon>Eukaryota</taxon>
        <taxon>Fungi</taxon>
        <taxon>Dikarya</taxon>
        <taxon>Ascomycota</taxon>
        <taxon>Pezizomycotina</taxon>
        <taxon>Dothideomycetes</taxon>
        <taxon>Dothideomycetidae</taxon>
        <taxon>Mycosphaerellales</taxon>
        <taxon>Mycosphaerellaceae</taxon>
        <taxon>Pseudocercospora</taxon>
    </lineage>
</organism>
<dbReference type="EMBL" id="JABCIY010000175">
    <property type="protein sequence ID" value="KAF7190019.1"/>
    <property type="molecule type" value="Genomic_DNA"/>
</dbReference>
<feature type="compositionally biased region" description="Polar residues" evidence="1">
    <location>
        <begin position="551"/>
        <end position="565"/>
    </location>
</feature>
<evidence type="ECO:0000313" key="4">
    <source>
        <dbReference type="Proteomes" id="UP000660729"/>
    </source>
</evidence>
<feature type="region of interest" description="Disordered" evidence="1">
    <location>
        <begin position="546"/>
        <end position="565"/>
    </location>
</feature>
<keyword evidence="2" id="KW-0732">Signal</keyword>
<gene>
    <name evidence="3" type="ORF">HII31_08350</name>
</gene>
<name>A0A8H6VJ80_9PEZI</name>
<feature type="region of interest" description="Disordered" evidence="1">
    <location>
        <begin position="63"/>
        <end position="161"/>
    </location>
</feature>
<feature type="region of interest" description="Disordered" evidence="1">
    <location>
        <begin position="767"/>
        <end position="815"/>
    </location>
</feature>
<feature type="compositionally biased region" description="Low complexity" evidence="1">
    <location>
        <begin position="141"/>
        <end position="156"/>
    </location>
</feature>
<comment type="caution">
    <text evidence="3">The sequence shown here is derived from an EMBL/GenBank/DDBJ whole genome shotgun (WGS) entry which is preliminary data.</text>
</comment>
<sequence>MNFVWILALHHVLGSTDLTAGAATTPSSGHGVGFYIVDGLRAGESHGSTKLMLFSNATTSWNQTKDKQAKTDPIPMQSTQLHQAESLTHSINVSGSTPTTDNLDISPSPTPSAFRPSLNISWPGQLQDELHDDSVLNGKGSNSSHPSPNASSPISSGLGNPANRSDVAADLCWEQWQSLWNAQKPLSAYHPTLAGRQFSLQHRAEKTAPRASAITDSPSSAILAGYSTVATTEIFPIVDAGHTIATEVTTYSVRDADLPTTDVILQLPIRVEYLPFKCCSAYGKAEPRGGTIQLLFWPPGSQHDTTAAPSTLKTLGTILTSPTNYISFKSVSAADACSDVGPTLTSCIIAIPTDASLSTKYGVFDLDSIGSLPLPYVRASTAPLNISNLMLDPVPYSIYASQPWCASHELTQMYRGSQTSCETSRSYSPILVVPDAVLQSLAPEWASCSADLRGLYDPPIALQPVELAASPTLPAVVTSQRPVNGLTTSQVPKTSTAALFETPASLQDDWQSLDVWTSSQAPRPNVVEQVISVITAIMLPSSHDLEDKTASGLTTSRPSAASPSNALDVLQEAQQEQTSLEVAPAFHSHPLPQTITSQTHRAPTLPRVIFTLPPTRFRYSEGSLGSRASEEITVHAGDRDSVNAVVINDQVTVIEGAQATSVGQRQYSLGGSGLVVYDHDSVVTTLALDSSHEMLQSNSGEELTVQDRLVTIYPASASAFVVNGVILSQGGTAFILDDLTLSNAPAGMVAQGSGGFFTRLLPHTGPAANATTSDLETTTRSSSLPGSISASKTTSPASSMSMTTTRAGPGRDTEVPWSELSKASKASLPWLRVCSPILLAVCAAL</sequence>
<accession>A0A8H6VJ80</accession>
<reference evidence="3" key="1">
    <citation type="submission" date="2020-04" db="EMBL/GenBank/DDBJ databases">
        <title>Draft genome resource of the tomato pathogen Pseudocercospora fuligena.</title>
        <authorList>
            <person name="Zaccaron A."/>
        </authorList>
    </citation>
    <scope>NUCLEOTIDE SEQUENCE</scope>
    <source>
        <strain evidence="3">PF001</strain>
    </source>
</reference>
<dbReference type="AlphaFoldDB" id="A0A8H6VJ80"/>
<dbReference type="OrthoDB" id="3946770at2759"/>
<evidence type="ECO:0000256" key="2">
    <source>
        <dbReference type="SAM" id="SignalP"/>
    </source>
</evidence>
<feature type="signal peptide" evidence="2">
    <location>
        <begin position="1"/>
        <end position="21"/>
    </location>
</feature>
<proteinExistence type="predicted"/>
<feature type="chain" id="PRO_5034369579" evidence="2">
    <location>
        <begin position="22"/>
        <end position="845"/>
    </location>
</feature>
<keyword evidence="4" id="KW-1185">Reference proteome</keyword>
<evidence type="ECO:0000256" key="1">
    <source>
        <dbReference type="SAM" id="MobiDB-lite"/>
    </source>
</evidence>
<protein>
    <submittedName>
        <fullName evidence="3">Uncharacterized protein</fullName>
    </submittedName>
</protein>
<evidence type="ECO:0000313" key="3">
    <source>
        <dbReference type="EMBL" id="KAF7190019.1"/>
    </source>
</evidence>
<feature type="compositionally biased region" description="Low complexity" evidence="1">
    <location>
        <begin position="787"/>
        <end position="805"/>
    </location>
</feature>
<feature type="compositionally biased region" description="Polar residues" evidence="1">
    <location>
        <begin position="769"/>
        <end position="786"/>
    </location>
</feature>